<dbReference type="GO" id="GO:0003700">
    <property type="term" value="F:DNA-binding transcription factor activity"/>
    <property type="evidence" value="ECO:0007669"/>
    <property type="project" value="TreeGrafter"/>
</dbReference>
<dbReference type="PANTHER" id="PTHR30055:SF234">
    <property type="entry name" value="HTH-TYPE TRANSCRIPTIONAL REGULATOR BETI"/>
    <property type="match status" value="1"/>
</dbReference>
<comment type="caution">
    <text evidence="6">The sequence shown here is derived from an EMBL/GenBank/DDBJ whole genome shotgun (WGS) entry which is preliminary data.</text>
</comment>
<feature type="domain" description="HTH tetR-type" evidence="5">
    <location>
        <begin position="6"/>
        <end position="66"/>
    </location>
</feature>
<evidence type="ECO:0000256" key="1">
    <source>
        <dbReference type="ARBA" id="ARBA00023015"/>
    </source>
</evidence>
<gene>
    <name evidence="6" type="ORF">FMM08_11415</name>
</gene>
<dbReference type="PROSITE" id="PS50977">
    <property type="entry name" value="HTH_TETR_2"/>
    <property type="match status" value="1"/>
</dbReference>
<accession>A0A5C8ZEX2</accession>
<evidence type="ECO:0000256" key="3">
    <source>
        <dbReference type="ARBA" id="ARBA00023163"/>
    </source>
</evidence>
<dbReference type="EMBL" id="VKAC01000006">
    <property type="protein sequence ID" value="TXR56054.1"/>
    <property type="molecule type" value="Genomic_DNA"/>
</dbReference>
<dbReference type="GO" id="GO:0000976">
    <property type="term" value="F:transcription cis-regulatory region binding"/>
    <property type="evidence" value="ECO:0007669"/>
    <property type="project" value="TreeGrafter"/>
</dbReference>
<protein>
    <submittedName>
        <fullName evidence="6">Helix-turn-helix transcriptional regulator</fullName>
    </submittedName>
</protein>
<dbReference type="Pfam" id="PF00440">
    <property type="entry name" value="TetR_N"/>
    <property type="match status" value="1"/>
</dbReference>
<evidence type="ECO:0000256" key="2">
    <source>
        <dbReference type="ARBA" id="ARBA00023125"/>
    </source>
</evidence>
<evidence type="ECO:0000256" key="4">
    <source>
        <dbReference type="PROSITE-ProRule" id="PRU00335"/>
    </source>
</evidence>
<dbReference type="RefSeq" id="WP_147926486.1">
    <property type="nucleotide sequence ID" value="NZ_VKAC01000006.1"/>
</dbReference>
<evidence type="ECO:0000313" key="6">
    <source>
        <dbReference type="EMBL" id="TXR56054.1"/>
    </source>
</evidence>
<keyword evidence="2 4" id="KW-0238">DNA-binding</keyword>
<evidence type="ECO:0000313" key="7">
    <source>
        <dbReference type="Proteomes" id="UP000321234"/>
    </source>
</evidence>
<feature type="DNA-binding region" description="H-T-H motif" evidence="4">
    <location>
        <begin position="29"/>
        <end position="48"/>
    </location>
</feature>
<proteinExistence type="predicted"/>
<organism evidence="6 7">
    <name type="scientific">Quadrisphaera setariae</name>
    <dbReference type="NCBI Taxonomy" id="2593304"/>
    <lineage>
        <taxon>Bacteria</taxon>
        <taxon>Bacillati</taxon>
        <taxon>Actinomycetota</taxon>
        <taxon>Actinomycetes</taxon>
        <taxon>Kineosporiales</taxon>
        <taxon>Kineosporiaceae</taxon>
        <taxon>Quadrisphaera</taxon>
    </lineage>
</organism>
<dbReference type="Proteomes" id="UP000321234">
    <property type="component" value="Unassembled WGS sequence"/>
</dbReference>
<dbReference type="OrthoDB" id="3186364at2"/>
<dbReference type="PANTHER" id="PTHR30055">
    <property type="entry name" value="HTH-TYPE TRANSCRIPTIONAL REGULATOR RUTR"/>
    <property type="match status" value="1"/>
</dbReference>
<keyword evidence="3" id="KW-0804">Transcription</keyword>
<dbReference type="InterPro" id="IPR001647">
    <property type="entry name" value="HTH_TetR"/>
</dbReference>
<keyword evidence="7" id="KW-1185">Reference proteome</keyword>
<reference evidence="6 7" key="1">
    <citation type="submission" date="2019-07" db="EMBL/GenBank/DDBJ databases">
        <title>Quadrisphaera sp. strain DD2A genome sequencing and assembly.</title>
        <authorList>
            <person name="Kim I."/>
        </authorList>
    </citation>
    <scope>NUCLEOTIDE SEQUENCE [LARGE SCALE GENOMIC DNA]</scope>
    <source>
        <strain evidence="6 7">DD2A</strain>
    </source>
</reference>
<dbReference type="Gene3D" id="1.10.357.10">
    <property type="entry name" value="Tetracycline Repressor, domain 2"/>
    <property type="match status" value="1"/>
</dbReference>
<dbReference type="SUPFAM" id="SSF46689">
    <property type="entry name" value="Homeodomain-like"/>
    <property type="match status" value="1"/>
</dbReference>
<evidence type="ECO:0000259" key="5">
    <source>
        <dbReference type="PROSITE" id="PS50977"/>
    </source>
</evidence>
<name>A0A5C8ZEX2_9ACTN</name>
<keyword evidence="1" id="KW-0805">Transcription regulation</keyword>
<sequence length="218" mass="22041">MRQTREQIDAGIVEAAAALLAENGVERTSLREIAEAVGYSKTGLLHRFGSKDSLLEAVADSCLDAVRAVAEDVAHLPEGPERDAAAAAGLSGLAVSAPGRLAIALAQEGALDGSPLGERLAPVPALLSACFSSAPAAAPSCAQVSPHAPVRLGGPDAERAGLERAARVTAALAASLAVAEQFRHHDAALLRPLLERIALDVLQPTPAPASPAALGQAV</sequence>
<dbReference type="InterPro" id="IPR009057">
    <property type="entry name" value="Homeodomain-like_sf"/>
</dbReference>
<dbReference type="InterPro" id="IPR050109">
    <property type="entry name" value="HTH-type_TetR-like_transc_reg"/>
</dbReference>
<dbReference type="PRINTS" id="PR00455">
    <property type="entry name" value="HTHTETR"/>
</dbReference>
<dbReference type="AlphaFoldDB" id="A0A5C8ZEX2"/>